<evidence type="ECO:0000313" key="6">
    <source>
        <dbReference type="Proteomes" id="UP000183954"/>
    </source>
</evidence>
<keyword evidence="1" id="KW-0479">Metal-binding</keyword>
<dbReference type="PROSITE" id="PS00198">
    <property type="entry name" value="4FE4S_FER_1"/>
    <property type="match status" value="1"/>
</dbReference>
<evidence type="ECO:0000256" key="2">
    <source>
        <dbReference type="ARBA" id="ARBA00023004"/>
    </source>
</evidence>
<feature type="domain" description="4Fe-4S ferredoxin-type" evidence="4">
    <location>
        <begin position="33"/>
        <end position="61"/>
    </location>
</feature>
<dbReference type="Pfam" id="PF00037">
    <property type="entry name" value="Fer4"/>
    <property type="match status" value="1"/>
</dbReference>
<dbReference type="Proteomes" id="UP000183954">
    <property type="component" value="Unassembled WGS sequence"/>
</dbReference>
<evidence type="ECO:0000313" key="5">
    <source>
        <dbReference type="EMBL" id="SHI25467.1"/>
    </source>
</evidence>
<dbReference type="OrthoDB" id="5421405at2"/>
<evidence type="ECO:0000259" key="4">
    <source>
        <dbReference type="PROSITE" id="PS51379"/>
    </source>
</evidence>
<evidence type="ECO:0000256" key="3">
    <source>
        <dbReference type="ARBA" id="ARBA00023014"/>
    </source>
</evidence>
<dbReference type="PROSITE" id="PS51379">
    <property type="entry name" value="4FE4S_FER_2"/>
    <property type="match status" value="1"/>
</dbReference>
<keyword evidence="3" id="KW-0411">Iron-sulfur</keyword>
<accession>A0A1M5ZMC8</accession>
<sequence length="61" mass="6711">MNITVRKNRCPQNHPCPSLRVCPAGAMSQNGFEAPIIDQEKCISCKKCVKYCPMGAIQATE</sequence>
<dbReference type="EMBL" id="FQXJ01000013">
    <property type="protein sequence ID" value="SHI25467.1"/>
    <property type="molecule type" value="Genomic_DNA"/>
</dbReference>
<dbReference type="AlphaFoldDB" id="A0A1M5ZMC8"/>
<name>A0A1M5ZMC8_9FIRM</name>
<dbReference type="RefSeq" id="WP_073030928.1">
    <property type="nucleotide sequence ID" value="NZ_FQXJ01000013.1"/>
</dbReference>
<dbReference type="STRING" id="1121420.SAMN02746098_03426"/>
<keyword evidence="2" id="KW-0408">Iron</keyword>
<dbReference type="SUPFAM" id="SSF54862">
    <property type="entry name" value="4Fe-4S ferredoxins"/>
    <property type="match status" value="1"/>
</dbReference>
<proteinExistence type="predicted"/>
<dbReference type="InterPro" id="IPR017900">
    <property type="entry name" value="4Fe4S_Fe_S_CS"/>
</dbReference>
<dbReference type="InterPro" id="IPR017896">
    <property type="entry name" value="4Fe4S_Fe-S-bd"/>
</dbReference>
<organism evidence="5 6">
    <name type="scientific">Desulfosporosinus lacus DSM 15449</name>
    <dbReference type="NCBI Taxonomy" id="1121420"/>
    <lineage>
        <taxon>Bacteria</taxon>
        <taxon>Bacillati</taxon>
        <taxon>Bacillota</taxon>
        <taxon>Clostridia</taxon>
        <taxon>Eubacteriales</taxon>
        <taxon>Desulfitobacteriaceae</taxon>
        <taxon>Desulfosporosinus</taxon>
    </lineage>
</organism>
<dbReference type="Gene3D" id="3.30.70.20">
    <property type="match status" value="1"/>
</dbReference>
<keyword evidence="6" id="KW-1185">Reference proteome</keyword>
<dbReference type="GO" id="GO:0051536">
    <property type="term" value="F:iron-sulfur cluster binding"/>
    <property type="evidence" value="ECO:0007669"/>
    <property type="project" value="UniProtKB-KW"/>
</dbReference>
<gene>
    <name evidence="5" type="ORF">SAMN02746098_03426</name>
</gene>
<reference evidence="6" key="1">
    <citation type="submission" date="2016-11" db="EMBL/GenBank/DDBJ databases">
        <authorList>
            <person name="Varghese N."/>
            <person name="Submissions S."/>
        </authorList>
    </citation>
    <scope>NUCLEOTIDE SEQUENCE [LARGE SCALE GENOMIC DNA]</scope>
    <source>
        <strain evidence="6">DSM 15449</strain>
    </source>
</reference>
<dbReference type="GO" id="GO:0046872">
    <property type="term" value="F:metal ion binding"/>
    <property type="evidence" value="ECO:0007669"/>
    <property type="project" value="UniProtKB-KW"/>
</dbReference>
<evidence type="ECO:0000256" key="1">
    <source>
        <dbReference type="ARBA" id="ARBA00022723"/>
    </source>
</evidence>
<protein>
    <submittedName>
        <fullName evidence="5">4Fe-4S binding domain-containing protein</fullName>
    </submittedName>
</protein>